<evidence type="ECO:0000256" key="4">
    <source>
        <dbReference type="ARBA" id="ARBA00023157"/>
    </source>
</evidence>
<keyword evidence="11" id="KW-1185">Reference proteome</keyword>
<keyword evidence="5 10" id="KW-0413">Isomerase</keyword>
<dbReference type="InterPro" id="IPR057305">
    <property type="entry name" value="Thioredox_PDIA6_C"/>
</dbReference>
<feature type="region of interest" description="Disordered" evidence="7">
    <location>
        <begin position="243"/>
        <end position="305"/>
    </location>
</feature>
<protein>
    <recommendedName>
        <fullName evidence="3">protein disulfide-isomerase</fullName>
        <ecNumber evidence="3">5.3.4.1</ecNumber>
    </recommendedName>
</protein>
<dbReference type="GO" id="GO:0005788">
    <property type="term" value="C:endoplasmic reticulum lumen"/>
    <property type="evidence" value="ECO:0007669"/>
    <property type="project" value="UniProtKB-SubCell"/>
</dbReference>
<dbReference type="Pfam" id="PF00085">
    <property type="entry name" value="Thioredoxin"/>
    <property type="match status" value="1"/>
</dbReference>
<keyword evidence="8" id="KW-0732">Signal</keyword>
<evidence type="ECO:0000256" key="2">
    <source>
        <dbReference type="ARBA" id="ARBA00004319"/>
    </source>
</evidence>
<feature type="region of interest" description="Disordered" evidence="7">
    <location>
        <begin position="466"/>
        <end position="537"/>
    </location>
</feature>
<organism evidence="10 11">
    <name type="scientific">Niveomyces insectorum RCEF 264</name>
    <dbReference type="NCBI Taxonomy" id="1081102"/>
    <lineage>
        <taxon>Eukaryota</taxon>
        <taxon>Fungi</taxon>
        <taxon>Dikarya</taxon>
        <taxon>Ascomycota</taxon>
        <taxon>Pezizomycotina</taxon>
        <taxon>Sordariomycetes</taxon>
        <taxon>Hypocreomycetidae</taxon>
        <taxon>Hypocreales</taxon>
        <taxon>Cordycipitaceae</taxon>
        <taxon>Niveomyces</taxon>
    </lineage>
</organism>
<dbReference type="Proteomes" id="UP000076874">
    <property type="component" value="Unassembled WGS sequence"/>
</dbReference>
<dbReference type="GO" id="GO:0015035">
    <property type="term" value="F:protein-disulfide reductase activity"/>
    <property type="evidence" value="ECO:0007669"/>
    <property type="project" value="TreeGrafter"/>
</dbReference>
<dbReference type="EC" id="5.3.4.1" evidence="3"/>
<dbReference type="PROSITE" id="PS51352">
    <property type="entry name" value="THIOREDOXIN_2"/>
    <property type="match status" value="1"/>
</dbReference>
<dbReference type="Gene3D" id="3.40.30.10">
    <property type="entry name" value="Glutaredoxin"/>
    <property type="match status" value="2"/>
</dbReference>
<feature type="compositionally biased region" description="Low complexity" evidence="7">
    <location>
        <begin position="466"/>
        <end position="494"/>
    </location>
</feature>
<sequence length="537" mass="56659">MHTSASLAACAAALLATLPAVHAGLYAKSSPVLQVTGQTYNRLVEKSNHTTIVEFFAPWCGHCQNLKPSYEKAARNLAGLAHVAAVDCDDDANKPLCGRMGVQGFPTLKIVRPAKVAGRTPVVEDYQGPRTATGIVEAVLGHLNNHVQTVTDKNADAFLAGEGPKALLFTDKGTVSPLLKSIAIDYLGVLAVGQIRNKEAATVAKFNVETFPTLVLFPGGDQDPIVYDGGAFKREPIVEFLSRVAAPNPDPAPSTADKKKDNHAKSKAKTSSKKAKKDEASSTTDDAETETSSTATEESATATDEQTAPVIVESALPIPTIHTAEKLHKECLHAKAHTCVLAFVPASDAADKADAEAAGQHQALDNLAALAHKHAQSNRHLFPFFVVPTSNPAAASVLEALGLTVGDGEVQLVAVNARRGWWRHYEAADGENKYSHEALESWIDAIRMGEGEKKKLPEELVVAVEAETEAPSEPVSETVSEAVPEATPEATPEAASEDEAEATPASSATESSADATESVSEAATESAKAEEIKHEEL</sequence>
<feature type="compositionally biased region" description="Basic and acidic residues" evidence="7">
    <location>
        <begin position="527"/>
        <end position="537"/>
    </location>
</feature>
<evidence type="ECO:0000313" key="10">
    <source>
        <dbReference type="EMBL" id="OAA62863.1"/>
    </source>
</evidence>
<feature type="compositionally biased region" description="Basic residues" evidence="7">
    <location>
        <begin position="265"/>
        <end position="275"/>
    </location>
</feature>
<evidence type="ECO:0000256" key="1">
    <source>
        <dbReference type="ARBA" id="ARBA00001182"/>
    </source>
</evidence>
<dbReference type="STRING" id="1081102.A0A167VPU7"/>
<dbReference type="OrthoDB" id="10264505at2759"/>
<dbReference type="GO" id="GO:0034976">
    <property type="term" value="P:response to endoplasmic reticulum stress"/>
    <property type="evidence" value="ECO:0007669"/>
    <property type="project" value="TreeGrafter"/>
</dbReference>
<comment type="caution">
    <text evidence="10">The sequence shown here is derived from an EMBL/GenBank/DDBJ whole genome shotgun (WGS) entry which is preliminary data.</text>
</comment>
<evidence type="ECO:0000259" key="9">
    <source>
        <dbReference type="PROSITE" id="PS51352"/>
    </source>
</evidence>
<feature type="signal peptide" evidence="8">
    <location>
        <begin position="1"/>
        <end position="23"/>
    </location>
</feature>
<gene>
    <name evidence="10" type="ORF">SPI_04403</name>
</gene>
<dbReference type="SUPFAM" id="SSF52833">
    <property type="entry name" value="Thioredoxin-like"/>
    <property type="match status" value="2"/>
</dbReference>
<dbReference type="InterPro" id="IPR013766">
    <property type="entry name" value="Thioredoxin_domain"/>
</dbReference>
<dbReference type="PRINTS" id="PR00421">
    <property type="entry name" value="THIOREDOXIN"/>
</dbReference>
<keyword evidence="6" id="KW-0676">Redox-active center</keyword>
<evidence type="ECO:0000256" key="8">
    <source>
        <dbReference type="SAM" id="SignalP"/>
    </source>
</evidence>
<keyword evidence="4" id="KW-1015">Disulfide bond</keyword>
<proteinExistence type="predicted"/>
<comment type="catalytic activity">
    <reaction evidence="1">
        <text>Catalyzes the rearrangement of -S-S- bonds in proteins.</text>
        <dbReference type="EC" id="5.3.4.1"/>
    </reaction>
</comment>
<feature type="domain" description="Thioredoxin" evidence="9">
    <location>
        <begin position="7"/>
        <end position="144"/>
    </location>
</feature>
<evidence type="ECO:0000313" key="11">
    <source>
        <dbReference type="Proteomes" id="UP000076874"/>
    </source>
</evidence>
<evidence type="ECO:0000256" key="5">
    <source>
        <dbReference type="ARBA" id="ARBA00023235"/>
    </source>
</evidence>
<dbReference type="InterPro" id="IPR036249">
    <property type="entry name" value="Thioredoxin-like_sf"/>
</dbReference>
<dbReference type="EMBL" id="AZHD01000006">
    <property type="protein sequence ID" value="OAA62863.1"/>
    <property type="molecule type" value="Genomic_DNA"/>
</dbReference>
<reference evidence="10 11" key="1">
    <citation type="journal article" date="2016" name="Genome Biol. Evol.">
        <title>Divergent and convergent evolution of fungal pathogenicity.</title>
        <authorList>
            <person name="Shang Y."/>
            <person name="Xiao G."/>
            <person name="Zheng P."/>
            <person name="Cen K."/>
            <person name="Zhan S."/>
            <person name="Wang C."/>
        </authorList>
    </citation>
    <scope>NUCLEOTIDE SEQUENCE [LARGE SCALE GENOMIC DNA]</scope>
    <source>
        <strain evidence="10 11">RCEF 264</strain>
    </source>
</reference>
<feature type="chain" id="PRO_5007893548" description="protein disulfide-isomerase" evidence="8">
    <location>
        <begin position="24"/>
        <end position="537"/>
    </location>
</feature>
<dbReference type="AlphaFoldDB" id="A0A167VPU7"/>
<dbReference type="PANTHER" id="PTHR45815:SF3">
    <property type="entry name" value="PROTEIN DISULFIDE-ISOMERASE A6"/>
    <property type="match status" value="1"/>
</dbReference>
<feature type="compositionally biased region" description="Low complexity" evidence="7">
    <location>
        <begin position="290"/>
        <end position="305"/>
    </location>
</feature>
<dbReference type="PANTHER" id="PTHR45815">
    <property type="entry name" value="PROTEIN DISULFIDE-ISOMERASE A6"/>
    <property type="match status" value="1"/>
</dbReference>
<dbReference type="InterPro" id="IPR017937">
    <property type="entry name" value="Thioredoxin_CS"/>
</dbReference>
<dbReference type="PROSITE" id="PS00194">
    <property type="entry name" value="THIOREDOXIN_1"/>
    <property type="match status" value="1"/>
</dbReference>
<accession>A0A167VPU7</accession>
<dbReference type="Pfam" id="PF24541">
    <property type="entry name" value="Thioredox_PDIA6_C"/>
    <property type="match status" value="1"/>
</dbReference>
<comment type="subcellular location">
    <subcellularLocation>
        <location evidence="2">Endoplasmic reticulum lumen</location>
    </subcellularLocation>
</comment>
<dbReference type="GO" id="GO:0003756">
    <property type="term" value="F:protein disulfide isomerase activity"/>
    <property type="evidence" value="ECO:0007669"/>
    <property type="project" value="UniProtKB-EC"/>
</dbReference>
<evidence type="ECO:0000256" key="3">
    <source>
        <dbReference type="ARBA" id="ARBA00012723"/>
    </source>
</evidence>
<evidence type="ECO:0000256" key="6">
    <source>
        <dbReference type="ARBA" id="ARBA00023284"/>
    </source>
</evidence>
<feature type="compositionally biased region" description="Low complexity" evidence="7">
    <location>
        <begin position="502"/>
        <end position="526"/>
    </location>
</feature>
<evidence type="ECO:0000256" key="7">
    <source>
        <dbReference type="SAM" id="MobiDB-lite"/>
    </source>
</evidence>
<name>A0A167VPU7_9HYPO</name>
<dbReference type="CDD" id="cd03002">
    <property type="entry name" value="PDI_a_MPD1_like"/>
    <property type="match status" value="1"/>
</dbReference>